<reference evidence="16 17" key="1">
    <citation type="submission" date="2024-10" db="EMBL/GenBank/DDBJ databases">
        <title>Updated reference genomes for cyclostephanoid diatoms.</title>
        <authorList>
            <person name="Roberts W.R."/>
            <person name="Alverson A.J."/>
        </authorList>
    </citation>
    <scope>NUCLEOTIDE SEQUENCE [LARGE SCALE GENOMIC DNA]</scope>
    <source>
        <strain evidence="16 17">AJA276-08</strain>
    </source>
</reference>
<evidence type="ECO:0000256" key="6">
    <source>
        <dbReference type="ARBA" id="ARBA00022679"/>
    </source>
</evidence>
<evidence type="ECO:0000256" key="11">
    <source>
        <dbReference type="ARBA" id="ARBA00023098"/>
    </source>
</evidence>
<comment type="pathway">
    <text evidence="2">Glycerolipid metabolism; triacylglycerol biosynthesis.</text>
</comment>
<evidence type="ECO:0000256" key="14">
    <source>
        <dbReference type="RuleBase" id="RU367023"/>
    </source>
</evidence>
<evidence type="ECO:0000256" key="4">
    <source>
        <dbReference type="ARBA" id="ARBA00005420"/>
    </source>
</evidence>
<gene>
    <name evidence="16" type="ORF">ACHAW5_007710</name>
</gene>
<keyword evidence="10 14" id="KW-1133">Transmembrane helix</keyword>
<evidence type="ECO:0000256" key="9">
    <source>
        <dbReference type="ARBA" id="ARBA00022824"/>
    </source>
</evidence>
<dbReference type="InterPro" id="IPR007130">
    <property type="entry name" value="DAGAT"/>
</dbReference>
<organism evidence="16 17">
    <name type="scientific">Stephanodiscus triporus</name>
    <dbReference type="NCBI Taxonomy" id="2934178"/>
    <lineage>
        <taxon>Eukaryota</taxon>
        <taxon>Sar</taxon>
        <taxon>Stramenopiles</taxon>
        <taxon>Ochrophyta</taxon>
        <taxon>Bacillariophyta</taxon>
        <taxon>Coscinodiscophyceae</taxon>
        <taxon>Thalassiosirophycidae</taxon>
        <taxon>Stephanodiscales</taxon>
        <taxon>Stephanodiscaceae</taxon>
        <taxon>Stephanodiscus</taxon>
    </lineage>
</organism>
<evidence type="ECO:0000256" key="1">
    <source>
        <dbReference type="ARBA" id="ARBA00004477"/>
    </source>
</evidence>
<keyword evidence="9 14" id="KW-0256">Endoplasmic reticulum</keyword>
<keyword evidence="5" id="KW-0444">Lipid biosynthesis</keyword>
<dbReference type="GO" id="GO:0006071">
    <property type="term" value="P:glycerol metabolic process"/>
    <property type="evidence" value="ECO:0007669"/>
    <property type="project" value="UniProtKB-KW"/>
</dbReference>
<keyword evidence="17" id="KW-1185">Reference proteome</keyword>
<protein>
    <recommendedName>
        <fullName evidence="14">Acyltransferase</fullName>
        <ecNumber evidence="14">2.3.1.-</ecNumber>
    </recommendedName>
</protein>
<evidence type="ECO:0000256" key="5">
    <source>
        <dbReference type="ARBA" id="ARBA00022516"/>
    </source>
</evidence>
<keyword evidence="13" id="KW-0012">Acyltransferase</keyword>
<evidence type="ECO:0000256" key="8">
    <source>
        <dbReference type="ARBA" id="ARBA00022798"/>
    </source>
</evidence>
<dbReference type="Proteomes" id="UP001530315">
    <property type="component" value="Unassembled WGS sequence"/>
</dbReference>
<evidence type="ECO:0000256" key="13">
    <source>
        <dbReference type="ARBA" id="ARBA00023315"/>
    </source>
</evidence>
<comment type="subcellular location">
    <subcellularLocation>
        <location evidence="1 14">Endoplasmic reticulum membrane</location>
        <topology evidence="1 14">Multi-pass membrane protein</topology>
    </subcellularLocation>
</comment>
<feature type="transmembrane region" description="Helical" evidence="14">
    <location>
        <begin position="56"/>
        <end position="76"/>
    </location>
</feature>
<keyword evidence="6 14" id="KW-0808">Transferase</keyword>
<dbReference type="GO" id="GO:0016746">
    <property type="term" value="F:acyltransferase activity"/>
    <property type="evidence" value="ECO:0007669"/>
    <property type="project" value="UniProtKB-KW"/>
</dbReference>
<dbReference type="AlphaFoldDB" id="A0ABD3MHU0"/>
<dbReference type="PANTHER" id="PTHR12317:SF0">
    <property type="entry name" value="ACYLTRANSFERASE"/>
    <property type="match status" value="1"/>
</dbReference>
<evidence type="ECO:0000313" key="17">
    <source>
        <dbReference type="Proteomes" id="UP001530315"/>
    </source>
</evidence>
<keyword evidence="12 14" id="KW-0472">Membrane</keyword>
<sequence length="377" mass="42433">MSAQQERQQRITVLQTDPTTTTTLESLLGATSILIFVGSWLSSLVSPLILSLALIYGHRIIAAFVVCVAVIAYLPWEHGIISKGYQNFLNRYHPLYYDGGVSMIYEGGVENINAATGTKRQTLYAVHPHGAFCIGWSFLYHNRRMIAERVRFCFAPLLYASPIFRLFSRMANRPGSASKSAMDCYLREGDDVALPPGGFEEATLTHTSTDRVYVKRRYGFVKLCLKHGVSIRPVYAFGEGRLYSNIQGMWSVRLAMNGYNIPAIFPWGLWFFPLLPKKDVGLFIVVGRPLILPKLANPTQVEVAMWHDNYVRELKRIYEEYKEEAYGSERGKISKLEGCRLSPRRTNGARNAADGFSTTHYDTGREIKETPPPTIGG</sequence>
<evidence type="ECO:0000256" key="12">
    <source>
        <dbReference type="ARBA" id="ARBA00023136"/>
    </source>
</evidence>
<dbReference type="PANTHER" id="PTHR12317">
    <property type="entry name" value="DIACYLGLYCEROL O-ACYLTRANSFERASE"/>
    <property type="match status" value="1"/>
</dbReference>
<feature type="transmembrane region" description="Helical" evidence="14">
    <location>
        <begin position="27"/>
        <end position="50"/>
    </location>
</feature>
<dbReference type="Pfam" id="PF03982">
    <property type="entry name" value="DAGAT"/>
    <property type="match status" value="1"/>
</dbReference>
<evidence type="ECO:0000256" key="15">
    <source>
        <dbReference type="SAM" id="MobiDB-lite"/>
    </source>
</evidence>
<dbReference type="GO" id="GO:0006629">
    <property type="term" value="P:lipid metabolic process"/>
    <property type="evidence" value="ECO:0007669"/>
    <property type="project" value="UniProtKB-KW"/>
</dbReference>
<comment type="similarity">
    <text evidence="4 14">Belongs to the diacylglycerol acyltransferase family.</text>
</comment>
<keyword evidence="8" id="KW-0319">Glycerol metabolism</keyword>
<dbReference type="EMBL" id="JALLAZ020001804">
    <property type="protein sequence ID" value="KAL3763318.1"/>
    <property type="molecule type" value="Genomic_DNA"/>
</dbReference>
<comment type="caution">
    <text evidence="16">The sequence shown here is derived from an EMBL/GenBank/DDBJ whole genome shotgun (WGS) entry which is preliminary data.</text>
</comment>
<dbReference type="EC" id="2.3.1.-" evidence="14"/>
<evidence type="ECO:0000256" key="7">
    <source>
        <dbReference type="ARBA" id="ARBA00022692"/>
    </source>
</evidence>
<keyword evidence="11" id="KW-0443">Lipid metabolism</keyword>
<keyword evidence="7 14" id="KW-0812">Transmembrane</keyword>
<dbReference type="GO" id="GO:0005789">
    <property type="term" value="C:endoplasmic reticulum membrane"/>
    <property type="evidence" value="ECO:0007669"/>
    <property type="project" value="UniProtKB-SubCell"/>
</dbReference>
<feature type="region of interest" description="Disordered" evidence="15">
    <location>
        <begin position="344"/>
        <end position="377"/>
    </location>
</feature>
<accession>A0ABD3MHU0</accession>
<evidence type="ECO:0000256" key="10">
    <source>
        <dbReference type="ARBA" id="ARBA00022989"/>
    </source>
</evidence>
<proteinExistence type="inferred from homology"/>
<comment type="pathway">
    <text evidence="3">Lipid metabolism.</text>
</comment>
<name>A0ABD3MHU0_9STRA</name>
<evidence type="ECO:0000313" key="16">
    <source>
        <dbReference type="EMBL" id="KAL3763318.1"/>
    </source>
</evidence>
<evidence type="ECO:0000256" key="2">
    <source>
        <dbReference type="ARBA" id="ARBA00004771"/>
    </source>
</evidence>
<evidence type="ECO:0000256" key="3">
    <source>
        <dbReference type="ARBA" id="ARBA00005189"/>
    </source>
</evidence>